<evidence type="ECO:0000313" key="2">
    <source>
        <dbReference type="Proteomes" id="UP001177021"/>
    </source>
</evidence>
<reference evidence="1" key="1">
    <citation type="submission" date="2023-10" db="EMBL/GenBank/DDBJ databases">
        <authorList>
            <person name="Rodriguez Cubillos JULIANA M."/>
            <person name="De Vega J."/>
        </authorList>
    </citation>
    <scope>NUCLEOTIDE SEQUENCE</scope>
</reference>
<sequence>MDFSIQIINLLLHFLVLVSLVYPINCSETSNHQLANQTFQQGENVYKLKKMIATHLQQINKPAVKTIQDPPESLIEHNQTSNLSDVFQLWSTSGESCPEGTIPIRRITEQDILRAGSISKFGQKYADGSKHEHAIVAVEGDGYTGAKASLNVWAPKVESRYEFSLAQIWLGSKDSETIEAGWQVCRTIYGDDRPRLFIYYTVDNYGTGCYNLKCSGFVQTNRKIVLGGTLAPISVYNGRQYDMTLKIEQHAKTGNWWLVFGKGNIVGYWPSSLFRELKGEAYFAHFGGEVINLKSTGSHTTTQMGSGHFDTEGYGKAAYIRNIQVAVNSPNVWIDLPDPEYTMEKENCYAIKGKYGKIWGNYIYFGGPGKNADCP</sequence>
<protein>
    <submittedName>
        <fullName evidence="1">Uncharacterized protein</fullName>
    </submittedName>
</protein>
<organism evidence="1 2">
    <name type="scientific">Trifolium pratense</name>
    <name type="common">Red clover</name>
    <dbReference type="NCBI Taxonomy" id="57577"/>
    <lineage>
        <taxon>Eukaryota</taxon>
        <taxon>Viridiplantae</taxon>
        <taxon>Streptophyta</taxon>
        <taxon>Embryophyta</taxon>
        <taxon>Tracheophyta</taxon>
        <taxon>Spermatophyta</taxon>
        <taxon>Magnoliopsida</taxon>
        <taxon>eudicotyledons</taxon>
        <taxon>Gunneridae</taxon>
        <taxon>Pentapetalae</taxon>
        <taxon>rosids</taxon>
        <taxon>fabids</taxon>
        <taxon>Fabales</taxon>
        <taxon>Fabaceae</taxon>
        <taxon>Papilionoideae</taxon>
        <taxon>50 kb inversion clade</taxon>
        <taxon>NPAAA clade</taxon>
        <taxon>Hologalegina</taxon>
        <taxon>IRL clade</taxon>
        <taxon>Trifolieae</taxon>
        <taxon>Trifolium</taxon>
    </lineage>
</organism>
<gene>
    <name evidence="1" type="ORF">MILVUS5_LOCUS6728</name>
</gene>
<evidence type="ECO:0000313" key="1">
    <source>
        <dbReference type="EMBL" id="CAJ2636200.1"/>
    </source>
</evidence>
<dbReference type="EMBL" id="CASHSV030000002">
    <property type="protein sequence ID" value="CAJ2636200.1"/>
    <property type="molecule type" value="Genomic_DNA"/>
</dbReference>
<dbReference type="Proteomes" id="UP001177021">
    <property type="component" value="Unassembled WGS sequence"/>
</dbReference>
<comment type="caution">
    <text evidence="1">The sequence shown here is derived from an EMBL/GenBank/DDBJ whole genome shotgun (WGS) entry which is preliminary data.</text>
</comment>
<name>A0ACB0IWC1_TRIPR</name>
<proteinExistence type="predicted"/>
<accession>A0ACB0IWC1</accession>
<keyword evidence="2" id="KW-1185">Reference proteome</keyword>